<dbReference type="Pfam" id="PF00126">
    <property type="entry name" value="HTH_1"/>
    <property type="match status" value="1"/>
</dbReference>
<protein>
    <submittedName>
        <fullName evidence="2">Molybdate transport system regulatory protein</fullName>
    </submittedName>
</protein>
<dbReference type="PANTHER" id="PTHR30432:SF1">
    <property type="entry name" value="DNA-BINDING TRANSCRIPTIONAL DUAL REGULATOR MODE"/>
    <property type="match status" value="1"/>
</dbReference>
<gene>
    <name evidence="2" type="ORF">SAMN05661010_01243</name>
</gene>
<dbReference type="GO" id="GO:0003700">
    <property type="term" value="F:DNA-binding transcription factor activity"/>
    <property type="evidence" value="ECO:0007669"/>
    <property type="project" value="InterPro"/>
</dbReference>
<evidence type="ECO:0000313" key="3">
    <source>
        <dbReference type="Proteomes" id="UP000198654"/>
    </source>
</evidence>
<dbReference type="InterPro" id="IPR051815">
    <property type="entry name" value="Molybdate_resp_trans_reg"/>
</dbReference>
<organism evidence="2 3">
    <name type="scientific">Modicisalibacter muralis</name>
    <dbReference type="NCBI Taxonomy" id="119000"/>
    <lineage>
        <taxon>Bacteria</taxon>
        <taxon>Pseudomonadati</taxon>
        <taxon>Pseudomonadota</taxon>
        <taxon>Gammaproteobacteria</taxon>
        <taxon>Oceanospirillales</taxon>
        <taxon>Halomonadaceae</taxon>
        <taxon>Modicisalibacter</taxon>
    </lineage>
</organism>
<name>A0A1G9ILD3_9GAMM</name>
<dbReference type="Proteomes" id="UP000198654">
    <property type="component" value="Unassembled WGS sequence"/>
</dbReference>
<keyword evidence="3" id="KW-1185">Reference proteome</keyword>
<sequence>MIAFSLSGTLRHDDGRGMLRGWYFPTTMDDRMTRTHHATPCFQLRLVADKDVVLGPGKAQILESIERTGSISAAARTLGMSYKKAWQLIDTMNRHFAAPVVATATGGEQRGGASLTPFGQQVLVHYRALVRQLDPAFSSEARELLALMGPRDAG</sequence>
<dbReference type="InterPro" id="IPR000847">
    <property type="entry name" value="LysR_HTH_N"/>
</dbReference>
<evidence type="ECO:0000313" key="2">
    <source>
        <dbReference type="EMBL" id="SDL25971.1"/>
    </source>
</evidence>
<dbReference type="InterPro" id="IPR036388">
    <property type="entry name" value="WH-like_DNA-bd_sf"/>
</dbReference>
<dbReference type="Gene3D" id="1.10.10.10">
    <property type="entry name" value="Winged helix-like DNA-binding domain superfamily/Winged helix DNA-binding domain"/>
    <property type="match status" value="1"/>
</dbReference>
<accession>A0A1G9ILD3</accession>
<dbReference type="InterPro" id="IPR036390">
    <property type="entry name" value="WH_DNA-bd_sf"/>
</dbReference>
<dbReference type="EMBL" id="FNGI01000002">
    <property type="protein sequence ID" value="SDL25971.1"/>
    <property type="molecule type" value="Genomic_DNA"/>
</dbReference>
<reference evidence="2 3" key="1">
    <citation type="submission" date="2016-10" db="EMBL/GenBank/DDBJ databases">
        <authorList>
            <person name="de Groot N.N."/>
        </authorList>
    </citation>
    <scope>NUCLEOTIDE SEQUENCE [LARGE SCALE GENOMIC DNA]</scope>
    <source>
        <strain evidence="2 3">DSM 14789</strain>
    </source>
</reference>
<dbReference type="SUPFAM" id="SSF46785">
    <property type="entry name" value="Winged helix' DNA-binding domain"/>
    <property type="match status" value="1"/>
</dbReference>
<proteinExistence type="predicted"/>
<dbReference type="AlphaFoldDB" id="A0A1G9ILD3"/>
<dbReference type="PANTHER" id="PTHR30432">
    <property type="entry name" value="TRANSCRIPTIONAL REGULATOR MODE"/>
    <property type="match status" value="1"/>
</dbReference>
<dbReference type="STRING" id="119000.SAMN05661010_01243"/>
<feature type="domain" description="HTH lysR-type" evidence="1">
    <location>
        <begin position="60"/>
        <end position="120"/>
    </location>
</feature>
<evidence type="ECO:0000259" key="1">
    <source>
        <dbReference type="Pfam" id="PF00126"/>
    </source>
</evidence>